<feature type="transmembrane region" description="Helical" evidence="6">
    <location>
        <begin position="269"/>
        <end position="289"/>
    </location>
</feature>
<keyword evidence="3 4" id="KW-0067">ATP-binding</keyword>
<feature type="binding site" evidence="4">
    <location>
        <begin position="1034"/>
        <end position="1041"/>
    </location>
    <ligand>
        <name>ATP</name>
        <dbReference type="ChEBI" id="CHEBI:30616"/>
    </ligand>
</feature>
<accession>A0A1N6H8X0</accession>
<dbReference type="SMART" id="SM00240">
    <property type="entry name" value="FHA"/>
    <property type="match status" value="1"/>
</dbReference>
<feature type="domain" description="FHA" evidence="7">
    <location>
        <begin position="125"/>
        <end position="173"/>
    </location>
</feature>
<dbReference type="Gene3D" id="3.40.50.300">
    <property type="entry name" value="P-loop containing nucleotide triphosphate hydrolases"/>
    <property type="match status" value="4"/>
</dbReference>
<keyword evidence="10" id="KW-1185">Reference proteome</keyword>
<dbReference type="SUPFAM" id="SSF52540">
    <property type="entry name" value="P-loop containing nucleoside triphosphate hydrolases"/>
    <property type="match status" value="3"/>
</dbReference>
<evidence type="ECO:0000313" key="10">
    <source>
        <dbReference type="Proteomes" id="UP000184699"/>
    </source>
</evidence>
<dbReference type="RefSeq" id="WP_074261152.1">
    <property type="nucleotide sequence ID" value="NZ_FSRJ01000004.1"/>
</dbReference>
<dbReference type="STRING" id="232089.SAMN05443544_2989"/>
<dbReference type="EMBL" id="FSRJ01000004">
    <property type="protein sequence ID" value="SIO16212.1"/>
    <property type="molecule type" value="Genomic_DNA"/>
</dbReference>
<feature type="region of interest" description="Disordered" evidence="5">
    <location>
        <begin position="1488"/>
        <end position="1511"/>
    </location>
</feature>
<dbReference type="InterPro" id="IPR008984">
    <property type="entry name" value="SMAD_FHA_dom_sf"/>
</dbReference>
<dbReference type="SUPFAM" id="SSF49879">
    <property type="entry name" value="SMAD/FHA domain"/>
    <property type="match status" value="1"/>
</dbReference>
<dbReference type="InterPro" id="IPR000253">
    <property type="entry name" value="FHA_dom"/>
</dbReference>
<dbReference type="InterPro" id="IPR003593">
    <property type="entry name" value="AAA+_ATPase"/>
</dbReference>
<dbReference type="InterPro" id="IPR050206">
    <property type="entry name" value="FtsK/SpoIIIE/SftA"/>
</dbReference>
<dbReference type="Proteomes" id="UP000184699">
    <property type="component" value="Unassembled WGS sequence"/>
</dbReference>
<evidence type="ECO:0000256" key="5">
    <source>
        <dbReference type="SAM" id="MobiDB-lite"/>
    </source>
</evidence>
<dbReference type="InterPro" id="IPR002543">
    <property type="entry name" value="FtsK_dom"/>
</dbReference>
<evidence type="ECO:0000256" key="3">
    <source>
        <dbReference type="ARBA" id="ARBA00022840"/>
    </source>
</evidence>
<dbReference type="Pfam" id="PF16697">
    <property type="entry name" value="Yop-YscD_cpl"/>
    <property type="match status" value="1"/>
</dbReference>
<proteinExistence type="predicted"/>
<dbReference type="SMART" id="SM00382">
    <property type="entry name" value="AAA"/>
    <property type="match status" value="3"/>
</dbReference>
<dbReference type="PANTHER" id="PTHR22683">
    <property type="entry name" value="SPORULATION PROTEIN RELATED"/>
    <property type="match status" value="1"/>
</dbReference>
<gene>
    <name evidence="9" type="ORF">SAMN05443544_2989</name>
</gene>
<dbReference type="PANTHER" id="PTHR22683:SF1">
    <property type="entry name" value="TYPE VII SECRETION SYSTEM PROTEIN ESSC"/>
    <property type="match status" value="1"/>
</dbReference>
<feature type="binding site" evidence="4">
    <location>
        <begin position="708"/>
        <end position="715"/>
    </location>
    <ligand>
        <name>ATP</name>
        <dbReference type="ChEBI" id="CHEBI:30616"/>
    </ligand>
</feature>
<dbReference type="CDD" id="cd00060">
    <property type="entry name" value="FHA"/>
    <property type="match status" value="1"/>
</dbReference>
<feature type="domain" description="FtsK" evidence="8">
    <location>
        <begin position="1017"/>
        <end position="1207"/>
    </location>
</feature>
<dbReference type="CDD" id="cd01127">
    <property type="entry name" value="TrwB_TraG_TraD_VirD4"/>
    <property type="match status" value="1"/>
</dbReference>
<feature type="domain" description="FtsK" evidence="8">
    <location>
        <begin position="690"/>
        <end position="878"/>
    </location>
</feature>
<dbReference type="PROSITE" id="PS50006">
    <property type="entry name" value="FHA_DOMAIN"/>
    <property type="match status" value="1"/>
</dbReference>
<feature type="compositionally biased region" description="Basic and acidic residues" evidence="5">
    <location>
        <begin position="41"/>
        <end position="50"/>
    </location>
</feature>
<evidence type="ECO:0000256" key="1">
    <source>
        <dbReference type="ARBA" id="ARBA00022553"/>
    </source>
</evidence>
<dbReference type="InterPro" id="IPR032030">
    <property type="entry name" value="YscD_cytoplasmic_dom"/>
</dbReference>
<dbReference type="OrthoDB" id="9807790at2"/>
<sequence length="1511" mass="160870">MKLKLTVRQSDAPERDLLVTMDALATIGDLARFLRASDPNRVSDGHRADAPADEPTLRVTAPGASTSQLVNPLATVHESPLRSGCTVDVAEQFDPDATGLPPLVDVEVVSGPDRGRRFSLAAGVNYVGRSAAAQVRLTDEGISRSHATITVGDSVVIADLNSANGVEVDGRHVDRAQLGTRSLVRLGGTELQLRPAGHRRVLGVTSAVEASARVDFVRSPRVEPVYAGHELTAPELPTAAEKPRFPMLAVLAPVVLGAVLFVVTQNPITLLFIALSPIIMLGTWIDGVVQARRRRRDEAARFESGLEALGQELEEETRIERRARLAESPSGVAIAGDIRERGPLLWTRKAEHVTFLDVRFGTGALPSRSTVTPPTRTHAAADEWNRVMQVIDRHRTIEGVPVVENLDRAGAIGVAGDSPFALGAARALILQLAALHSPADVVLTAIGGPASAQEWAWLKWLPHVDSPHSPLRGALADEFASAASLLAELEELVGRRRAAGSGRGERVRSRLTDAAATSRADDAVDREPATPAVVVLVLGDAPADTGRLVALGEDGADYGVHLIWLARDARALPVVCRTFLDVDDTGRTTVGFVRQGRSVELAATEAFSAREAGEFARLLAPLEDVGAPVLDESDLPRSVAFLDLFDEAVADDADAVLVRWAKNDSLRAAWTPGERREPGGIRALVGQGPTDPFYLDLRRHGPHALVGGTTGSGKSEFLQTWILGIATEYSPDRVTFLLVDYKGGAAFAECVDLPHTVGLVTDLNAHLVRRALTSLRAELKHREQLLNAKGAKDLETLESRSDPDAPPALVIVIDEFAALAAEVPEFVDGVIDVAQRGRSLGLHLVMATQRPAGVIKDSLRANTNLRVALRVADEADSLDVLGTDRAAHFDPATPGRAASKLGPGRVHDFQTAFLGGWTNADASTASDIEAAELVFGRGQRLTPGSRAHTDGPRVDEPRDIERLVRTIGRTATASRLAVPRRPWLDQLLPVIDLASIPVVRDGTVAVGLLDEPETQRQVPLALDFDRTGNLAVFGASGSGKSAALRTVAIAASMGAAQHPVRVYGLDFAGGALASLESLPTVGSIIDGGDVERVARLIRHLTELVDVRAAKFARHRAASLAEYRARSADLTEPRVIVLLDGMSAFRAEHEFGQGGRLFDAFTRILTAGRQLGVHVVVSADRIAAFPSALLAAVQQRLTLRLASPADYSMAGVPDDVLDDAPPGRGLLGGHEVQLGVVGGSTELGSQAAATELLAARLRQGGVRSVAEIERLPERIDRSHLPATVDGRPAVGISDETLGPVGIPLDGLFVVTGPFGSGRTTAMRTMLQAVRETRPELTPYLVVARRSALIDATDWAEASADADEAESLATRLAAALELPHAERDRDRLIVIENVGDFEGLGAEVAVARLLKAARRAEVAVLVEADTVTAVAAWQIHSELKTARAGIVLQPEETDGIALFRVQFPRVTRADFPVGRGILVEAGRVMRVQLAMPDADTTTEPSTRRGRRTSSTAS</sequence>
<dbReference type="Pfam" id="PF01580">
    <property type="entry name" value="FtsK_SpoIIIE"/>
    <property type="match status" value="2"/>
</dbReference>
<name>A0A1N6H8X0_9MICO</name>
<feature type="transmembrane region" description="Helical" evidence="6">
    <location>
        <begin position="245"/>
        <end position="263"/>
    </location>
</feature>
<keyword evidence="6" id="KW-1133">Transmembrane helix</keyword>
<reference evidence="10" key="1">
    <citation type="submission" date="2016-11" db="EMBL/GenBank/DDBJ databases">
        <authorList>
            <person name="Varghese N."/>
            <person name="Submissions S."/>
        </authorList>
    </citation>
    <scope>NUCLEOTIDE SEQUENCE [LARGE SCALE GENOMIC DNA]</scope>
    <source>
        <strain evidence="10">DSM 8595</strain>
    </source>
</reference>
<evidence type="ECO:0000259" key="7">
    <source>
        <dbReference type="PROSITE" id="PS50006"/>
    </source>
</evidence>
<keyword evidence="6" id="KW-0812">Transmembrane</keyword>
<evidence type="ECO:0000256" key="6">
    <source>
        <dbReference type="SAM" id="Phobius"/>
    </source>
</evidence>
<dbReference type="Gene3D" id="2.60.200.20">
    <property type="match status" value="1"/>
</dbReference>
<dbReference type="PROSITE" id="PS50901">
    <property type="entry name" value="FTSK"/>
    <property type="match status" value="2"/>
</dbReference>
<dbReference type="GO" id="GO:0005524">
    <property type="term" value="F:ATP binding"/>
    <property type="evidence" value="ECO:0007669"/>
    <property type="project" value="UniProtKB-UniRule"/>
</dbReference>
<feature type="region of interest" description="Disordered" evidence="5">
    <location>
        <begin position="39"/>
        <end position="58"/>
    </location>
</feature>
<protein>
    <submittedName>
        <fullName evidence="9">DNA segregation ATPase FtsK/SpoIIIE, S-DNA-T family</fullName>
    </submittedName>
</protein>
<feature type="region of interest" description="Disordered" evidence="5">
    <location>
        <begin position="504"/>
        <end position="523"/>
    </location>
</feature>
<evidence type="ECO:0000259" key="8">
    <source>
        <dbReference type="PROSITE" id="PS50901"/>
    </source>
</evidence>
<keyword evidence="2 4" id="KW-0547">Nucleotide-binding</keyword>
<evidence type="ECO:0000256" key="2">
    <source>
        <dbReference type="ARBA" id="ARBA00022741"/>
    </source>
</evidence>
<evidence type="ECO:0000313" key="9">
    <source>
        <dbReference type="EMBL" id="SIO16212.1"/>
    </source>
</evidence>
<dbReference type="GO" id="GO:0003677">
    <property type="term" value="F:DNA binding"/>
    <property type="evidence" value="ECO:0007669"/>
    <property type="project" value="InterPro"/>
</dbReference>
<keyword evidence="6" id="KW-0472">Membrane</keyword>
<organism evidence="9 10">
    <name type="scientific">Agromyces cerinus subsp. cerinus</name>
    <dbReference type="NCBI Taxonomy" id="232089"/>
    <lineage>
        <taxon>Bacteria</taxon>
        <taxon>Bacillati</taxon>
        <taxon>Actinomycetota</taxon>
        <taxon>Actinomycetes</taxon>
        <taxon>Micrococcales</taxon>
        <taxon>Microbacteriaceae</taxon>
        <taxon>Agromyces</taxon>
    </lineage>
</organism>
<evidence type="ECO:0000256" key="4">
    <source>
        <dbReference type="PROSITE-ProRule" id="PRU00289"/>
    </source>
</evidence>
<dbReference type="InterPro" id="IPR027417">
    <property type="entry name" value="P-loop_NTPase"/>
</dbReference>
<keyword evidence="1" id="KW-0597">Phosphoprotein</keyword>